<comment type="function">
    <text evidence="5">Part of an ABC transporter complex. Transmembrane domains (TMD) form a pore in the inner membrane and the ATP-binding domain (NBD) is responsible for energy generation.</text>
</comment>
<dbReference type="InterPro" id="IPR005670">
    <property type="entry name" value="PstB-like"/>
</dbReference>
<dbReference type="GO" id="GO:0016020">
    <property type="term" value="C:membrane"/>
    <property type="evidence" value="ECO:0007669"/>
    <property type="project" value="InterPro"/>
</dbReference>
<dbReference type="Proteomes" id="UP000023755">
    <property type="component" value="Chromosome"/>
</dbReference>
<dbReference type="InterPro" id="IPR003593">
    <property type="entry name" value="AAA+_ATPase"/>
</dbReference>
<dbReference type="NCBIfam" id="TIGR00972">
    <property type="entry name" value="3a0107s01c2"/>
    <property type="match status" value="1"/>
</dbReference>
<dbReference type="GO" id="GO:0005524">
    <property type="term" value="F:ATP binding"/>
    <property type="evidence" value="ECO:0007669"/>
    <property type="project" value="UniProtKB-KW"/>
</dbReference>
<keyword evidence="1" id="KW-0813">Transport</keyword>
<dbReference type="SMART" id="SM00382">
    <property type="entry name" value="AAA"/>
    <property type="match status" value="1"/>
</dbReference>
<dbReference type="AlphaFoldDB" id="X5H4R2"/>
<dbReference type="InterPro" id="IPR027417">
    <property type="entry name" value="P-loop_NTPase"/>
</dbReference>
<dbReference type="GO" id="GO:0016887">
    <property type="term" value="F:ATP hydrolysis activity"/>
    <property type="evidence" value="ECO:0007669"/>
    <property type="project" value="InterPro"/>
</dbReference>
<dbReference type="SUPFAM" id="SSF52540">
    <property type="entry name" value="P-loop containing nucleoside triphosphate hydrolases"/>
    <property type="match status" value="1"/>
</dbReference>
<protein>
    <submittedName>
        <fullName evidence="7">Phosphate ABC transporter, ATP-binding protein</fullName>
        <ecNumber evidence="7">3.6.3.27</ecNumber>
    </submittedName>
</protein>
<dbReference type="PROSITE" id="PS00211">
    <property type="entry name" value="ABC_TRANSPORTER_1"/>
    <property type="match status" value="1"/>
</dbReference>
<dbReference type="Pfam" id="PF00005">
    <property type="entry name" value="ABC_tran"/>
    <property type="match status" value="1"/>
</dbReference>
<dbReference type="EC" id="3.6.3.27" evidence="7"/>
<evidence type="ECO:0000256" key="5">
    <source>
        <dbReference type="ARBA" id="ARBA00024725"/>
    </source>
</evidence>
<keyword evidence="4 7" id="KW-0067">ATP-binding</keyword>
<dbReference type="HOGENOM" id="CLU_000604_1_22_5"/>
<keyword evidence="7" id="KW-0378">Hydrolase</keyword>
<evidence type="ECO:0000256" key="4">
    <source>
        <dbReference type="ARBA" id="ARBA00022840"/>
    </source>
</evidence>
<dbReference type="KEGG" id="nhm:NHE_0769"/>
<evidence type="ECO:0000256" key="2">
    <source>
        <dbReference type="ARBA" id="ARBA00022592"/>
    </source>
</evidence>
<sequence>MLSDKKIKASIRNLNVFYRAKQVLKDVNLDIYSKSVTSLIGSSGCGKSTLLRCFNRMNDFVDDCKVTGEIIIDNHNICAPEVDVVLLRTRVGMVFQKPNPFPKSIYDNVAYGPRLQEMTNKRGQLDEIVQKSLVRSGLWDEVHDNLHQNAMELSGGQQQRLCIARAIAVKPTILLMDEPCSALDPKATKSIESLIIELKKKFTIIIVTHSMKQARSISDMVVYIEKGRVIEYGETEEVFHKLKGNSIGNYFTTND</sequence>
<evidence type="ECO:0000313" key="8">
    <source>
        <dbReference type="Proteomes" id="UP000023755"/>
    </source>
</evidence>
<dbReference type="EMBL" id="CP007481">
    <property type="protein sequence ID" value="AHX11698.1"/>
    <property type="molecule type" value="Genomic_DNA"/>
</dbReference>
<dbReference type="CDD" id="cd03260">
    <property type="entry name" value="ABC_PstB_phosphate_transporter"/>
    <property type="match status" value="1"/>
</dbReference>
<organism evidence="7 8">
    <name type="scientific">Neorickettsia helminthoeca str. Oregon</name>
    <dbReference type="NCBI Taxonomy" id="1286528"/>
    <lineage>
        <taxon>Bacteria</taxon>
        <taxon>Pseudomonadati</taxon>
        <taxon>Pseudomonadota</taxon>
        <taxon>Alphaproteobacteria</taxon>
        <taxon>Rickettsiales</taxon>
        <taxon>Anaplasmataceae</taxon>
        <taxon>Neorickettsia</taxon>
    </lineage>
</organism>
<evidence type="ECO:0000313" key="7">
    <source>
        <dbReference type="EMBL" id="AHX11698.1"/>
    </source>
</evidence>
<name>X5H4R2_9RICK</name>
<dbReference type="InterPro" id="IPR017871">
    <property type="entry name" value="ABC_transporter-like_CS"/>
</dbReference>
<proteinExistence type="predicted"/>
<gene>
    <name evidence="7" type="primary">pstB</name>
    <name evidence="7" type="ORF">NHE_0769</name>
</gene>
<dbReference type="PANTHER" id="PTHR43423:SF1">
    <property type="entry name" value="ABC TRANSPORTER I FAMILY MEMBER 17"/>
    <property type="match status" value="1"/>
</dbReference>
<keyword evidence="2" id="KW-0592">Phosphate transport</keyword>
<evidence type="ECO:0000256" key="3">
    <source>
        <dbReference type="ARBA" id="ARBA00022741"/>
    </source>
</evidence>
<keyword evidence="8" id="KW-1185">Reference proteome</keyword>
<evidence type="ECO:0000256" key="1">
    <source>
        <dbReference type="ARBA" id="ARBA00022448"/>
    </source>
</evidence>
<reference evidence="7 8" key="1">
    <citation type="submission" date="2014-03" db="EMBL/GenBank/DDBJ databases">
        <title>Sequencing and Comparison of Genomes and Transcriptome Profiles of Human Ehrlichiosis Agents.</title>
        <authorList>
            <person name="Lin M."/>
            <person name="Daugherty S.C."/>
            <person name="Nagaraj S."/>
            <person name="Cheng Z."/>
            <person name="Xiong Q."/>
            <person name="Lin F.-Y."/>
            <person name="Sengamalay N."/>
            <person name="Ott S."/>
            <person name="Godinez A."/>
            <person name="Tallon L.J."/>
            <person name="Sadzewicz L."/>
            <person name="Fraser C.M."/>
            <person name="Dunning Hotopp J.C."/>
            <person name="Rikihisa Y."/>
        </authorList>
    </citation>
    <scope>NUCLEOTIDE SEQUENCE [LARGE SCALE GENOMIC DNA]</scope>
    <source>
        <strain evidence="7 8">Oregon</strain>
    </source>
</reference>
<dbReference type="OrthoDB" id="9802264at2"/>
<dbReference type="InterPro" id="IPR003439">
    <property type="entry name" value="ABC_transporter-like_ATP-bd"/>
</dbReference>
<dbReference type="GO" id="GO:0035435">
    <property type="term" value="P:phosphate ion transmembrane transport"/>
    <property type="evidence" value="ECO:0007669"/>
    <property type="project" value="InterPro"/>
</dbReference>
<dbReference type="PROSITE" id="PS50893">
    <property type="entry name" value="ABC_TRANSPORTER_2"/>
    <property type="match status" value="1"/>
</dbReference>
<dbReference type="PANTHER" id="PTHR43423">
    <property type="entry name" value="ABC TRANSPORTER I FAMILY MEMBER 17"/>
    <property type="match status" value="1"/>
</dbReference>
<dbReference type="RefSeq" id="WP_038560026.1">
    <property type="nucleotide sequence ID" value="NZ_CP007481.1"/>
</dbReference>
<dbReference type="Gene3D" id="3.40.50.300">
    <property type="entry name" value="P-loop containing nucleotide triphosphate hydrolases"/>
    <property type="match status" value="1"/>
</dbReference>
<keyword evidence="3" id="KW-0547">Nucleotide-binding</keyword>
<evidence type="ECO:0000259" key="6">
    <source>
        <dbReference type="PROSITE" id="PS50893"/>
    </source>
</evidence>
<dbReference type="STRING" id="1286528.NHE_0769"/>
<feature type="domain" description="ABC transporter" evidence="6">
    <location>
        <begin position="9"/>
        <end position="251"/>
    </location>
</feature>
<dbReference type="GO" id="GO:0005315">
    <property type="term" value="F:phosphate transmembrane transporter activity"/>
    <property type="evidence" value="ECO:0007669"/>
    <property type="project" value="InterPro"/>
</dbReference>
<accession>X5H4R2</accession>